<name>A0A521FH15_9SPHI</name>
<organism evidence="2 3">
    <name type="scientific">Pedobacter westerhofensis</name>
    <dbReference type="NCBI Taxonomy" id="425512"/>
    <lineage>
        <taxon>Bacteria</taxon>
        <taxon>Pseudomonadati</taxon>
        <taxon>Bacteroidota</taxon>
        <taxon>Sphingobacteriia</taxon>
        <taxon>Sphingobacteriales</taxon>
        <taxon>Sphingobacteriaceae</taxon>
        <taxon>Pedobacter</taxon>
    </lineage>
</organism>
<reference evidence="2 3" key="1">
    <citation type="submission" date="2017-05" db="EMBL/GenBank/DDBJ databases">
        <authorList>
            <person name="Varghese N."/>
            <person name="Submissions S."/>
        </authorList>
    </citation>
    <scope>NUCLEOTIDE SEQUENCE [LARGE SCALE GENOMIC DNA]</scope>
    <source>
        <strain evidence="2 3">DSM 19036</strain>
    </source>
</reference>
<sequence length="160" mass="18505">MRVIHTDVLTEKQKKAILKLWNNEYPDQLNYKDLTDLDSYLSNLPGAQHFLCMKNTKVMGWAFKFSRDTETWFAIILDGSIQKQGVGTMMLDQLKTGEKALTGWVVDHDQYLKTNGETYQSPLSFYLKNGFGVNRQLRLESPKLSAAMVKWQSRQVFTEC</sequence>
<evidence type="ECO:0000313" key="3">
    <source>
        <dbReference type="Proteomes" id="UP000320300"/>
    </source>
</evidence>
<dbReference type="InterPro" id="IPR016181">
    <property type="entry name" value="Acyl_CoA_acyltransferase"/>
</dbReference>
<dbReference type="GO" id="GO:0016747">
    <property type="term" value="F:acyltransferase activity, transferring groups other than amino-acyl groups"/>
    <property type="evidence" value="ECO:0007669"/>
    <property type="project" value="InterPro"/>
</dbReference>
<protein>
    <recommendedName>
        <fullName evidence="1">N-acetyltransferase domain-containing protein</fullName>
    </recommendedName>
</protein>
<dbReference type="PROSITE" id="PS51186">
    <property type="entry name" value="GNAT"/>
    <property type="match status" value="1"/>
</dbReference>
<dbReference type="RefSeq" id="WP_142530347.1">
    <property type="nucleotide sequence ID" value="NZ_CBCSJO010000011.1"/>
</dbReference>
<proteinExistence type="predicted"/>
<evidence type="ECO:0000313" key="2">
    <source>
        <dbReference type="EMBL" id="SMO95498.1"/>
    </source>
</evidence>
<dbReference type="OrthoDB" id="1073140at2"/>
<dbReference type="Proteomes" id="UP000320300">
    <property type="component" value="Unassembled WGS sequence"/>
</dbReference>
<dbReference type="AlphaFoldDB" id="A0A521FH15"/>
<feature type="domain" description="N-acetyltransferase" evidence="1">
    <location>
        <begin position="4"/>
        <end position="153"/>
    </location>
</feature>
<dbReference type="InterPro" id="IPR000182">
    <property type="entry name" value="GNAT_dom"/>
</dbReference>
<keyword evidence="3" id="KW-1185">Reference proteome</keyword>
<gene>
    <name evidence="2" type="ORF">SAMN06265348_112144</name>
</gene>
<accession>A0A521FH15</accession>
<dbReference type="SUPFAM" id="SSF55729">
    <property type="entry name" value="Acyl-CoA N-acyltransferases (Nat)"/>
    <property type="match status" value="1"/>
</dbReference>
<dbReference type="Gene3D" id="3.40.630.30">
    <property type="match status" value="1"/>
</dbReference>
<evidence type="ECO:0000259" key="1">
    <source>
        <dbReference type="PROSITE" id="PS51186"/>
    </source>
</evidence>
<dbReference type="EMBL" id="FXTN01000012">
    <property type="protein sequence ID" value="SMO95498.1"/>
    <property type="molecule type" value="Genomic_DNA"/>
</dbReference>